<dbReference type="PANTHER" id="PTHR24960">
    <property type="entry name" value="PHOTOSYSTEM I IRON-SULFUR CENTER-RELATED"/>
    <property type="match status" value="1"/>
</dbReference>
<dbReference type="AlphaFoldDB" id="W7YPR9"/>
<feature type="domain" description="Flavodoxin-like" evidence="5">
    <location>
        <begin position="23"/>
        <end position="170"/>
    </location>
</feature>
<dbReference type="InterPro" id="IPR050157">
    <property type="entry name" value="PSI_iron-sulfur_center"/>
</dbReference>
<evidence type="ECO:0000256" key="4">
    <source>
        <dbReference type="ARBA" id="ARBA00023014"/>
    </source>
</evidence>
<accession>W7YPR9</accession>
<dbReference type="Proteomes" id="UP000019402">
    <property type="component" value="Unassembled WGS sequence"/>
</dbReference>
<gene>
    <name evidence="7" type="ORF">JCM21142_83133</name>
</gene>
<dbReference type="Pfam" id="PF00037">
    <property type="entry name" value="Fer4"/>
    <property type="match status" value="1"/>
</dbReference>
<dbReference type="eggNOG" id="COG2221">
    <property type="taxonomic scope" value="Bacteria"/>
</dbReference>
<dbReference type="InterPro" id="IPR029039">
    <property type="entry name" value="Flavoprotein-like_sf"/>
</dbReference>
<dbReference type="InterPro" id="IPR017900">
    <property type="entry name" value="4Fe4S_Fe_S_CS"/>
</dbReference>
<dbReference type="GO" id="GO:0010181">
    <property type="term" value="F:FMN binding"/>
    <property type="evidence" value="ECO:0007669"/>
    <property type="project" value="InterPro"/>
</dbReference>
<keyword evidence="2" id="KW-0479">Metal-binding</keyword>
<reference evidence="7 8" key="1">
    <citation type="journal article" date="2014" name="Genome Announc.">
        <title>Draft Genome Sequence of Cytophaga fermentans JCM 21142T, a Facultative Anaerobe Isolated from Marine Mud.</title>
        <authorList>
            <person name="Starns D."/>
            <person name="Oshima K."/>
            <person name="Suda W."/>
            <person name="Iino T."/>
            <person name="Yuki M."/>
            <person name="Inoue J."/>
            <person name="Kitamura K."/>
            <person name="Iida T."/>
            <person name="Darby A."/>
            <person name="Hattori M."/>
            <person name="Ohkuma M."/>
        </authorList>
    </citation>
    <scope>NUCLEOTIDE SEQUENCE [LARGE SCALE GENOMIC DNA]</scope>
    <source>
        <strain evidence="7 8">JCM 21142</strain>
    </source>
</reference>
<evidence type="ECO:0000256" key="3">
    <source>
        <dbReference type="ARBA" id="ARBA00023004"/>
    </source>
</evidence>
<proteinExistence type="predicted"/>
<organism evidence="7 8">
    <name type="scientific">Saccharicrinis fermentans DSM 9555 = JCM 21142</name>
    <dbReference type="NCBI Taxonomy" id="869213"/>
    <lineage>
        <taxon>Bacteria</taxon>
        <taxon>Pseudomonadati</taxon>
        <taxon>Bacteroidota</taxon>
        <taxon>Bacteroidia</taxon>
        <taxon>Marinilabiliales</taxon>
        <taxon>Marinilabiliaceae</taxon>
        <taxon>Saccharicrinis</taxon>
    </lineage>
</organism>
<sequence length="283" mass="31339">MASISVIVNVIKRITNLKIMESISLVYYSPTRTTQKICREVAKGLDVPIIDEINIAEDINGSNIQIEKNCLTLIGLPVYGGRLPINTIESLKKLKSDHSPAIIVVVYGNRDYDDALLELKEIIEECGFVIVAGAAFIGEHSYSTHERPIAMNRPDNQDLEKCKDFAVKVNEKLMKGPDILSLPEPSIPGNHPYKERKQLSATVYPKTDQALCTLCGTCVDVCPVGAISIEQSVVTNGELCTVCCACVKQCSEQARRLEDTTIDTIREKLFLNCSSRKEPSYFL</sequence>
<dbReference type="InterPro" id="IPR008254">
    <property type="entry name" value="Flavodoxin/NO_synth"/>
</dbReference>
<name>W7YPR9_9BACT</name>
<dbReference type="PROSITE" id="PS51379">
    <property type="entry name" value="4FE4S_FER_2"/>
    <property type="match status" value="1"/>
</dbReference>
<dbReference type="PROSITE" id="PS00198">
    <property type="entry name" value="4FE4S_FER_1"/>
    <property type="match status" value="1"/>
</dbReference>
<evidence type="ECO:0000313" key="8">
    <source>
        <dbReference type="Proteomes" id="UP000019402"/>
    </source>
</evidence>
<dbReference type="GO" id="GO:0046872">
    <property type="term" value="F:metal ion binding"/>
    <property type="evidence" value="ECO:0007669"/>
    <property type="project" value="UniProtKB-KW"/>
</dbReference>
<evidence type="ECO:0000313" key="7">
    <source>
        <dbReference type="EMBL" id="GAF04429.1"/>
    </source>
</evidence>
<feature type="domain" description="4Fe-4S ferredoxin-type" evidence="6">
    <location>
        <begin position="203"/>
        <end position="232"/>
    </location>
</feature>
<keyword evidence="3" id="KW-0408">Iron</keyword>
<dbReference type="GO" id="GO:0051539">
    <property type="term" value="F:4 iron, 4 sulfur cluster binding"/>
    <property type="evidence" value="ECO:0007669"/>
    <property type="project" value="UniProtKB-KW"/>
</dbReference>
<keyword evidence="4" id="KW-0411">Iron-sulfur</keyword>
<comment type="caution">
    <text evidence="7">The sequence shown here is derived from an EMBL/GenBank/DDBJ whole genome shotgun (WGS) entry which is preliminary data.</text>
</comment>
<evidence type="ECO:0000256" key="2">
    <source>
        <dbReference type="ARBA" id="ARBA00022723"/>
    </source>
</evidence>
<dbReference type="STRING" id="869213.GCA_000517085_03804"/>
<dbReference type="EMBL" id="BAMD01000045">
    <property type="protein sequence ID" value="GAF04429.1"/>
    <property type="molecule type" value="Genomic_DNA"/>
</dbReference>
<dbReference type="Gene3D" id="3.40.50.360">
    <property type="match status" value="1"/>
</dbReference>
<dbReference type="SUPFAM" id="SSF54862">
    <property type="entry name" value="4Fe-4S ferredoxins"/>
    <property type="match status" value="1"/>
</dbReference>
<dbReference type="InterPro" id="IPR017896">
    <property type="entry name" value="4Fe4S_Fe-S-bd"/>
</dbReference>
<dbReference type="Gene3D" id="3.30.70.20">
    <property type="match status" value="1"/>
</dbReference>
<protein>
    <submittedName>
        <fullName evidence="7">Ferredoxin</fullName>
    </submittedName>
</protein>
<keyword evidence="1" id="KW-0004">4Fe-4S</keyword>
<dbReference type="NCBIfam" id="NF038196">
    <property type="entry name" value="ferrodoxin_EFR1"/>
    <property type="match status" value="1"/>
</dbReference>
<dbReference type="SUPFAM" id="SSF52218">
    <property type="entry name" value="Flavoproteins"/>
    <property type="match status" value="1"/>
</dbReference>
<dbReference type="InterPro" id="IPR047964">
    <property type="entry name" value="EFR1-like"/>
</dbReference>
<evidence type="ECO:0000259" key="6">
    <source>
        <dbReference type="PROSITE" id="PS51379"/>
    </source>
</evidence>
<evidence type="ECO:0000259" key="5">
    <source>
        <dbReference type="PROSITE" id="PS50902"/>
    </source>
</evidence>
<dbReference type="PROSITE" id="PS50902">
    <property type="entry name" value="FLAVODOXIN_LIKE"/>
    <property type="match status" value="1"/>
</dbReference>
<dbReference type="PANTHER" id="PTHR24960:SF80">
    <property type="entry name" value="FERREDOXIN"/>
    <property type="match status" value="1"/>
</dbReference>
<keyword evidence="8" id="KW-1185">Reference proteome</keyword>
<evidence type="ECO:0000256" key="1">
    <source>
        <dbReference type="ARBA" id="ARBA00022485"/>
    </source>
</evidence>